<feature type="compositionally biased region" description="Basic and acidic residues" evidence="2">
    <location>
        <begin position="82"/>
        <end position="109"/>
    </location>
</feature>
<feature type="region of interest" description="Disordered" evidence="2">
    <location>
        <begin position="303"/>
        <end position="350"/>
    </location>
</feature>
<dbReference type="Proteomes" id="UP000504618">
    <property type="component" value="Unplaced"/>
</dbReference>
<feature type="compositionally biased region" description="Basic and acidic residues" evidence="2">
    <location>
        <begin position="766"/>
        <end position="780"/>
    </location>
</feature>
<evidence type="ECO:0000313" key="4">
    <source>
        <dbReference type="RefSeq" id="XP_024891142.1"/>
    </source>
</evidence>
<feature type="region of interest" description="Disordered" evidence="2">
    <location>
        <begin position="163"/>
        <end position="288"/>
    </location>
</feature>
<name>A0A6J1R8Z4_9HYME</name>
<evidence type="ECO:0000256" key="2">
    <source>
        <dbReference type="SAM" id="MobiDB-lite"/>
    </source>
</evidence>
<feature type="compositionally biased region" description="Basic residues" evidence="2">
    <location>
        <begin position="800"/>
        <end position="818"/>
    </location>
</feature>
<gene>
    <name evidence="4" type="primary">LOC112466980</name>
</gene>
<feature type="compositionally biased region" description="Low complexity" evidence="2">
    <location>
        <begin position="788"/>
        <end position="799"/>
    </location>
</feature>
<dbReference type="RefSeq" id="XP_024891142.1">
    <property type="nucleotide sequence ID" value="XM_025035374.1"/>
</dbReference>
<dbReference type="AlphaFoldDB" id="A0A6J1R8Z4"/>
<feature type="region of interest" description="Disordered" evidence="2">
    <location>
        <begin position="940"/>
        <end position="978"/>
    </location>
</feature>
<feature type="region of interest" description="Disordered" evidence="2">
    <location>
        <begin position="862"/>
        <end position="913"/>
    </location>
</feature>
<keyword evidence="1" id="KW-0175">Coiled coil</keyword>
<feature type="region of interest" description="Disordered" evidence="2">
    <location>
        <begin position="26"/>
        <end position="120"/>
    </location>
</feature>
<feature type="region of interest" description="Disordered" evidence="2">
    <location>
        <begin position="745"/>
        <end position="839"/>
    </location>
</feature>
<feature type="compositionally biased region" description="Acidic residues" evidence="2">
    <location>
        <begin position="401"/>
        <end position="410"/>
    </location>
</feature>
<feature type="region of interest" description="Disordered" evidence="2">
    <location>
        <begin position="372"/>
        <end position="432"/>
    </location>
</feature>
<feature type="compositionally biased region" description="Polar residues" evidence="2">
    <location>
        <begin position="372"/>
        <end position="389"/>
    </location>
</feature>
<feature type="compositionally biased region" description="Acidic residues" evidence="2">
    <location>
        <begin position="822"/>
        <end position="833"/>
    </location>
</feature>
<proteinExistence type="predicted"/>
<feature type="compositionally biased region" description="Basic and acidic residues" evidence="2">
    <location>
        <begin position="190"/>
        <end position="204"/>
    </location>
</feature>
<feature type="compositionally biased region" description="Acidic residues" evidence="2">
    <location>
        <begin position="309"/>
        <end position="319"/>
    </location>
</feature>
<protein>
    <submittedName>
        <fullName evidence="4">Myb-like protein X</fullName>
    </submittedName>
</protein>
<organism evidence="3 4">
    <name type="scientific">Temnothorax curvispinosus</name>
    <dbReference type="NCBI Taxonomy" id="300111"/>
    <lineage>
        <taxon>Eukaryota</taxon>
        <taxon>Metazoa</taxon>
        <taxon>Ecdysozoa</taxon>
        <taxon>Arthropoda</taxon>
        <taxon>Hexapoda</taxon>
        <taxon>Insecta</taxon>
        <taxon>Pterygota</taxon>
        <taxon>Neoptera</taxon>
        <taxon>Endopterygota</taxon>
        <taxon>Hymenoptera</taxon>
        <taxon>Apocrita</taxon>
        <taxon>Aculeata</taxon>
        <taxon>Formicoidea</taxon>
        <taxon>Formicidae</taxon>
        <taxon>Myrmicinae</taxon>
        <taxon>Temnothorax</taxon>
    </lineage>
</organism>
<feature type="compositionally biased region" description="Acidic residues" evidence="2">
    <location>
        <begin position="205"/>
        <end position="217"/>
    </location>
</feature>
<feature type="compositionally biased region" description="Polar residues" evidence="2">
    <location>
        <begin position="422"/>
        <end position="432"/>
    </location>
</feature>
<feature type="coiled-coil region" evidence="1">
    <location>
        <begin position="541"/>
        <end position="620"/>
    </location>
</feature>
<evidence type="ECO:0000313" key="3">
    <source>
        <dbReference type="Proteomes" id="UP000504618"/>
    </source>
</evidence>
<feature type="compositionally biased region" description="Basic and acidic residues" evidence="2">
    <location>
        <begin position="320"/>
        <end position="336"/>
    </location>
</feature>
<evidence type="ECO:0000256" key="1">
    <source>
        <dbReference type="SAM" id="Coils"/>
    </source>
</evidence>
<feature type="compositionally biased region" description="Basic and acidic residues" evidence="2">
    <location>
        <begin position="218"/>
        <end position="233"/>
    </location>
</feature>
<accession>A0A6J1R8Z4</accession>
<keyword evidence="3" id="KW-1185">Reference proteome</keyword>
<reference evidence="4" key="1">
    <citation type="submission" date="2025-08" db="UniProtKB">
        <authorList>
            <consortium name="RefSeq"/>
        </authorList>
    </citation>
    <scope>IDENTIFICATION</scope>
    <source>
        <tissue evidence="4">Whole body</tissue>
    </source>
</reference>
<feature type="compositionally biased region" description="Basic and acidic residues" evidence="2">
    <location>
        <begin position="251"/>
        <end position="278"/>
    </location>
</feature>
<sequence length="978" mass="113050">MKTAEENKTCQSIETRIKIENTEEQLEDAEEHINQPITSQEDIKEEITEENTSRQINKEEFTEENTSRQINKVENAEEQNEEANRSKIDEQPIREEIGEKAEENAEKRNKLINQSEEDYIEDQIIEMEREISEKLSDIKKEEVGEPFDKKDVSFIHIKRVRTYLRSGDEDSSDDPGKQDDLKHKNKRLKSNSEDKEDTYQRSENEAEDYKEDSENDDSYEKWKKLKDYYKDSSDESDEEEEYNRWKRRKKQVMEIIRRNENYRAEKCRGEGAVEHENSKPANVANPATKVKSLLAERFHLASCSQLTDSETENEEEDNNSENKDTEDRNDQPESTDKIMLSESSMSEGEEREIANCFNQIQEIINRRFNGENVNNDSQQRENANQQPEDNSSDGHSRNDENNDNQPEENENLNGKEERTIESSRGSTRSYNSELEEELFLDMQDPTEINYSDQERINIMSYNVKFRSNPGHWICEPINGELEVAVSDDYEEALTHVRDTLRGERHNGRYVRAAVVDGHSTDDNRFTHRYTCDDSETKFNGRNNNNHSMEKERRRMERWEEDLQKRIEEHSNQRRMLKVREDRLTFMEKYARELSPINLNVEEYNREEKEAQNRSIEVIKKCEAARGKNIFDVADHQVRDENGKAIAEIKTIFIVRDLKPHDDKREYTYRINATISRGTAEVKIQAHEKTLTSTRAITSASTATTASEESQPKIIVLPQQTEVQQQQQQIQQPQYIILPSGDVGMLRKIAPKPTTDSHQPITAKHPIGADKRKRSGESERRDHKKKKSGTPIIKSIIKTKSPQKPKTRKTAEKAKKRIKRCTEEDDKSSEEDEISQYLPTRTDEIKTSVLKKIFITEVPRRMKSLGEPATSSSGSGRNAPVIAQPTEDYPEDEPNQGMSGTPRPASVAANEEVKDASFESVEIGEILQRIPVKVAQVIAESEAKQPAGQRAVPEDDDEPPIQQSQAEGRQDESGPRASQ</sequence>
<dbReference type="GeneID" id="112466980"/>
<feature type="compositionally biased region" description="Basic and acidic residues" evidence="2">
    <location>
        <begin position="967"/>
        <end position="978"/>
    </location>
</feature>